<sequence>MSNLKKANAFFSNGNFARALEEYNRIIRITPALERVLSFNINYCLSKVDGENAARENRQPNERSFSVSYRETDMHGKEIDLFPKPCYEKNGYSLEVEIDSPCQLIEYSSIYTNFPDDLSIGIQLHLYYIDILEDYLHFFKNISGKFTLYISLIDHSKKSYVEEILSEKFPNIPAKVKVFENRGRDISHFVVGFAEELKTHDVIGHFHSKRSPHNFAKADWRRQLVTSLMGSTGLVNRLMTLFSENPQLGMIFPSYHHSLKGQISWGTNFEIAKQTANQLGIEIAENEMVLFPAGSMFWARTKALLPLLNAGFSYSDFPPEDSQIDGTLAHAIERLFGKIVHFNGYDILQTKPDKQYNLIKYFPKKYPYLETPQTADSIAKYKREKKTNNKIVVFTALSGGYEDLPRHAHLDPSFDYVAFCDRPIDSQGFWEVRPMDFWHPDCVRMARRIKTNPHIYLKEYEIAIWIDANVIIEQPLLPYINKFLESKCEVASIHHPIRNCVYHEAKAIIEAKKDVSGRADRQMKFYREQGYPEYNGLTETNLMMSKLDSPNISRLMNRWWSEIVKFSHRDQLSFNYSLWVEGMSWHRLMPDKVSLRDNFDFAYLGHGRNSGYIIRGERQPNVVNPLSYESKGVRAVDFSMDTNLDIVICVHNALDEVKRCLDSVLKSRRKRDRIIIVDDGSANDTASFLENFASKNKRVLLLRNSEAAEGYCKAANRGMEAVESEFFLLLNSDTILTKRALDHMKSTILRDKNIGIVGPMSNAASTQSIPNIANTENQTAVNNLPNGVTVDGMNALCEKWSHNTLMPSVPLVHGFCQLIRKSLFDRIGGFDEVAFPQGYGEENDFCLRAADAGFDLKICTKAFVYHEKSASYSDDERRNELMKRGSQNLKKKHNEDRLYQAIKAMEGHYLLEEMRSKANAYIQDR</sequence>
<evidence type="ECO:0000256" key="2">
    <source>
        <dbReference type="ARBA" id="ARBA00022676"/>
    </source>
</evidence>
<dbReference type="PANTHER" id="PTHR43179:SF12">
    <property type="entry name" value="GALACTOFURANOSYLTRANSFERASE GLFT2"/>
    <property type="match status" value="1"/>
</dbReference>
<protein>
    <submittedName>
        <fullName evidence="6">Family 2 glycosyl transferase</fullName>
    </submittedName>
</protein>
<evidence type="ECO:0000259" key="4">
    <source>
        <dbReference type="Pfam" id="PF00535"/>
    </source>
</evidence>
<dbReference type="AlphaFoldDB" id="A0AB33A2L9"/>
<dbReference type="Pfam" id="PF04765">
    <property type="entry name" value="TOD1_MUCI70"/>
    <property type="match status" value="1"/>
</dbReference>
<evidence type="ECO:0000256" key="1">
    <source>
        <dbReference type="ARBA" id="ARBA00006739"/>
    </source>
</evidence>
<keyword evidence="3 6" id="KW-0808">Transferase</keyword>
<organism evidence="6 7">
    <name type="scientific">Alteromonas macleodii (strain English Channel 673)</name>
    <dbReference type="NCBI Taxonomy" id="1004788"/>
    <lineage>
        <taxon>Bacteria</taxon>
        <taxon>Pseudomonadati</taxon>
        <taxon>Pseudomonadota</taxon>
        <taxon>Gammaproteobacteria</taxon>
        <taxon>Alteromonadales</taxon>
        <taxon>Alteromonadaceae</taxon>
        <taxon>Alteromonas/Salinimonas group</taxon>
        <taxon>Alteromonas</taxon>
    </lineage>
</organism>
<dbReference type="CDD" id="cd04186">
    <property type="entry name" value="GT_2_like_c"/>
    <property type="match status" value="1"/>
</dbReference>
<dbReference type="GO" id="GO:0016757">
    <property type="term" value="F:glycosyltransferase activity"/>
    <property type="evidence" value="ECO:0007669"/>
    <property type="project" value="UniProtKB-KW"/>
</dbReference>
<dbReference type="RefSeq" id="WP_014977520.1">
    <property type="nucleotide sequence ID" value="NC_018678.1"/>
</dbReference>
<dbReference type="PANTHER" id="PTHR43179">
    <property type="entry name" value="RHAMNOSYLTRANSFERASE WBBL"/>
    <property type="match status" value="1"/>
</dbReference>
<dbReference type="Pfam" id="PF05045">
    <property type="entry name" value="RgpF"/>
    <property type="match status" value="1"/>
</dbReference>
<reference evidence="7" key="1">
    <citation type="journal article" date="2012" name="Sci. Rep.">
        <title>Genomes of surface isolates of Alteromonas macleodii: the life of a widespread marine opportunistic copiotroph.</title>
        <authorList>
            <person name="Lopez-Perez M."/>
            <person name="Gonzaga A."/>
            <person name="Martin-Cuadrado A.B."/>
            <person name="Onyshchenko O."/>
            <person name="Ghavidel A."/>
            <person name="Ghai R."/>
            <person name="Rodriguez-Valera F."/>
        </authorList>
    </citation>
    <scope>NUCLEOTIDE SEQUENCE [LARGE SCALE GENOMIC DNA]</scope>
    <source>
        <strain evidence="7">English Channel 673</strain>
    </source>
</reference>
<accession>A0AB33A2L9</accession>
<dbReference type="InterPro" id="IPR001173">
    <property type="entry name" value="Glyco_trans_2-like"/>
</dbReference>
<feature type="domain" description="TOD1/MUCI70 glycosyltransferase-like" evidence="5">
    <location>
        <begin position="457"/>
        <end position="578"/>
    </location>
</feature>
<dbReference type="Pfam" id="PF00535">
    <property type="entry name" value="Glycos_transf_2"/>
    <property type="match status" value="1"/>
</dbReference>
<comment type="similarity">
    <text evidence="1">Belongs to the glycosyltransferase 2 family.</text>
</comment>
<dbReference type="InterPro" id="IPR048354">
    <property type="entry name" value="TOD1_MUCI70_glycTrfase_dom"/>
</dbReference>
<proteinExistence type="inferred from homology"/>
<name>A0AB33A2L9_ALTME</name>
<evidence type="ECO:0000313" key="6">
    <source>
        <dbReference type="EMBL" id="AFT76058.1"/>
    </source>
</evidence>
<dbReference type="InterPro" id="IPR007739">
    <property type="entry name" value="RgpF"/>
</dbReference>
<dbReference type="Proteomes" id="UP000006296">
    <property type="component" value="Chromosome"/>
</dbReference>
<dbReference type="EMBL" id="CP003844">
    <property type="protein sequence ID" value="AFT76058.1"/>
    <property type="molecule type" value="Genomic_DNA"/>
</dbReference>
<evidence type="ECO:0000259" key="5">
    <source>
        <dbReference type="Pfam" id="PF04765"/>
    </source>
</evidence>
<gene>
    <name evidence="6" type="ordered locus">AMEC673_16880</name>
</gene>
<evidence type="ECO:0000256" key="3">
    <source>
        <dbReference type="ARBA" id="ARBA00022679"/>
    </source>
</evidence>
<dbReference type="SUPFAM" id="SSF53448">
    <property type="entry name" value="Nucleotide-diphospho-sugar transferases"/>
    <property type="match status" value="2"/>
</dbReference>
<dbReference type="InterPro" id="IPR029044">
    <property type="entry name" value="Nucleotide-diphossugar_trans"/>
</dbReference>
<dbReference type="Gene3D" id="3.90.550.10">
    <property type="entry name" value="Spore Coat Polysaccharide Biosynthesis Protein SpsA, Chain A"/>
    <property type="match status" value="1"/>
</dbReference>
<evidence type="ECO:0000313" key="7">
    <source>
        <dbReference type="Proteomes" id="UP000006296"/>
    </source>
</evidence>
<feature type="domain" description="Glycosyltransferase 2-like" evidence="4">
    <location>
        <begin position="646"/>
        <end position="827"/>
    </location>
</feature>
<keyword evidence="2" id="KW-0328">Glycosyltransferase</keyword>
<dbReference type="KEGG" id="amg:AMEC673_16880"/>